<dbReference type="InterPro" id="IPR001303">
    <property type="entry name" value="Aldolase_II/adducin_N"/>
</dbReference>
<protein>
    <submittedName>
        <fullName evidence="4">Beta-adducin</fullName>
    </submittedName>
</protein>
<dbReference type="Proteomes" id="UP000052976">
    <property type="component" value="Unassembled WGS sequence"/>
</dbReference>
<name>A0A091F9B4_CORBR</name>
<dbReference type="STRING" id="85066.A0A091F9B4"/>
<feature type="domain" description="Class II aldolase/adducin N-terminal" evidence="3">
    <location>
        <begin position="82"/>
        <end position="269"/>
    </location>
</feature>
<dbReference type="GO" id="GO:0005856">
    <property type="term" value="C:cytoskeleton"/>
    <property type="evidence" value="ECO:0007669"/>
    <property type="project" value="TreeGrafter"/>
</dbReference>
<dbReference type="Gene3D" id="3.40.225.10">
    <property type="entry name" value="Class II aldolase/adducin N-terminal domain"/>
    <property type="match status" value="2"/>
</dbReference>
<dbReference type="PANTHER" id="PTHR10672:SF6">
    <property type="entry name" value="BETA-ADDUCIN"/>
    <property type="match status" value="1"/>
</dbReference>
<dbReference type="SMART" id="SM01007">
    <property type="entry name" value="Aldolase_II"/>
    <property type="match status" value="1"/>
</dbReference>
<dbReference type="InterPro" id="IPR051017">
    <property type="entry name" value="Aldolase-II_Adducin_sf"/>
</dbReference>
<dbReference type="InterPro" id="IPR036409">
    <property type="entry name" value="Aldolase_II/adducin_N_sf"/>
</dbReference>
<comment type="similarity">
    <text evidence="2">Belongs to the aldolase class II family. Adducin subfamily.</text>
</comment>
<dbReference type="AlphaFoldDB" id="A0A091F9B4"/>
<dbReference type="SUPFAM" id="SSF53639">
    <property type="entry name" value="AraD/HMP-PK domain-like"/>
    <property type="match status" value="2"/>
</dbReference>
<feature type="non-terminal residue" evidence="4">
    <location>
        <position position="455"/>
    </location>
</feature>
<feature type="non-terminal residue" evidence="4">
    <location>
        <position position="1"/>
    </location>
</feature>
<dbReference type="GO" id="GO:0051015">
    <property type="term" value="F:actin filament binding"/>
    <property type="evidence" value="ECO:0007669"/>
    <property type="project" value="TreeGrafter"/>
</dbReference>
<evidence type="ECO:0000313" key="4">
    <source>
        <dbReference type="EMBL" id="KFO65114.1"/>
    </source>
</evidence>
<dbReference type="GO" id="GO:0005886">
    <property type="term" value="C:plasma membrane"/>
    <property type="evidence" value="ECO:0007669"/>
    <property type="project" value="UniProtKB-SubCell"/>
</dbReference>
<organism evidence="4 5">
    <name type="scientific">Corvus brachyrhynchos</name>
    <name type="common">American crow</name>
    <dbReference type="NCBI Taxonomy" id="85066"/>
    <lineage>
        <taxon>Eukaryota</taxon>
        <taxon>Metazoa</taxon>
        <taxon>Chordata</taxon>
        <taxon>Craniata</taxon>
        <taxon>Vertebrata</taxon>
        <taxon>Euteleostomi</taxon>
        <taxon>Archelosauria</taxon>
        <taxon>Archosauria</taxon>
        <taxon>Dinosauria</taxon>
        <taxon>Saurischia</taxon>
        <taxon>Theropoda</taxon>
        <taxon>Coelurosauria</taxon>
        <taxon>Aves</taxon>
        <taxon>Neognathae</taxon>
        <taxon>Neoaves</taxon>
        <taxon>Telluraves</taxon>
        <taxon>Australaves</taxon>
        <taxon>Passeriformes</taxon>
        <taxon>Corvoidea</taxon>
        <taxon>Corvidae</taxon>
        <taxon>Corvus</taxon>
    </lineage>
</organism>
<keyword evidence="5" id="KW-1185">Reference proteome</keyword>
<gene>
    <name evidence="4" type="ORF">N302_02060</name>
</gene>
<dbReference type="GO" id="GO:0051016">
    <property type="term" value="P:barbed-end actin filament capping"/>
    <property type="evidence" value="ECO:0007669"/>
    <property type="project" value="TreeGrafter"/>
</dbReference>
<evidence type="ECO:0000256" key="1">
    <source>
        <dbReference type="ARBA" id="ARBA00004413"/>
    </source>
</evidence>
<proteinExistence type="inferred from homology"/>
<comment type="subcellular location">
    <subcellularLocation>
        <location evidence="1">Cell membrane</location>
        <topology evidence="1">Peripheral membrane protein</topology>
        <orientation evidence="1">Cytoplasmic side</orientation>
    </subcellularLocation>
</comment>
<accession>A0A091F9B4</accession>
<dbReference type="PANTHER" id="PTHR10672">
    <property type="entry name" value="ADDUCIN"/>
    <property type="match status" value="1"/>
</dbReference>
<evidence type="ECO:0000259" key="3">
    <source>
        <dbReference type="SMART" id="SM01007"/>
    </source>
</evidence>
<reference evidence="4 5" key="1">
    <citation type="submission" date="2014-04" db="EMBL/GenBank/DDBJ databases">
        <title>Genome evolution of avian class.</title>
        <authorList>
            <person name="Zhang G."/>
            <person name="Li C."/>
        </authorList>
    </citation>
    <scope>NUCLEOTIDE SEQUENCE [LARGE SCALE GENOMIC DNA]</scope>
    <source>
        <strain evidence="4">BGI_N302</strain>
    </source>
</reference>
<dbReference type="Pfam" id="PF00596">
    <property type="entry name" value="Aldolase_II"/>
    <property type="match status" value="1"/>
</dbReference>
<sequence>VTLSPVPQSFREELESLIQEQMKKGNNSSHVWALRQIADFMATTSPAALPTSPPGLASFTPINDLHGTEGPALAKGERLMRCKVGSIHRLLDLYGWAQLGHAAVTLRVSKEQEHFLVAPQGLACSEVTAASLVSLPFPPRGCLGGSSPPFLEGLGVFCGGGLFMGCWCFLGVFGVPWPSCPVPPRAQVSAMRCGLLPISRAALLLGDVAYFDFRGEVEDEADRVELQKCLGPTCKILVLRNHGVLALGDTAEEAFYSIFHLQAACEVQVSALASAGGAENLIVLERAQQRVPHGLGAVRRAGTTFGPLHKSRLGEHEFEALMRMLDNLGYRTGYTYRYPFVQEKSKPKSDVLIPATVTAFVFEEEPAGTPALRQHAQKQQKEKTRWLNTPNTYTRVNLAEEPQGSAGGQRTKTTWLRADEVEKGSSGTPIRIENPNQFVPLYTDPQEVLEMRNKV</sequence>
<evidence type="ECO:0000256" key="2">
    <source>
        <dbReference type="ARBA" id="ARBA00006274"/>
    </source>
</evidence>
<evidence type="ECO:0000313" key="5">
    <source>
        <dbReference type="Proteomes" id="UP000052976"/>
    </source>
</evidence>
<dbReference type="EMBL" id="KK719681">
    <property type="protein sequence ID" value="KFO65114.1"/>
    <property type="molecule type" value="Genomic_DNA"/>
</dbReference>
<dbReference type="GO" id="GO:0014069">
    <property type="term" value="C:postsynaptic density"/>
    <property type="evidence" value="ECO:0007669"/>
    <property type="project" value="TreeGrafter"/>
</dbReference>